<keyword evidence="1" id="KW-0812">Transmembrane</keyword>
<feature type="transmembrane region" description="Helical" evidence="1">
    <location>
        <begin position="161"/>
        <end position="183"/>
    </location>
</feature>
<dbReference type="Proteomes" id="UP000623687">
    <property type="component" value="Unassembled WGS sequence"/>
</dbReference>
<dbReference type="Pfam" id="PF20152">
    <property type="entry name" value="DUF6534"/>
    <property type="match status" value="1"/>
</dbReference>
<feature type="domain" description="DUF6534" evidence="2">
    <location>
        <begin position="168"/>
        <end position="256"/>
    </location>
</feature>
<keyword evidence="4" id="KW-1185">Reference proteome</keyword>
<keyword evidence="1" id="KW-0472">Membrane</keyword>
<dbReference type="EMBL" id="JACETU010000010">
    <property type="protein sequence ID" value="KAF7419361.1"/>
    <property type="molecule type" value="Genomic_DNA"/>
</dbReference>
<feature type="transmembrane region" description="Helical" evidence="1">
    <location>
        <begin position="42"/>
        <end position="61"/>
    </location>
</feature>
<proteinExistence type="predicted"/>
<accession>A0A8H7DQ00</accession>
<feature type="transmembrane region" description="Helical" evidence="1">
    <location>
        <begin position="118"/>
        <end position="141"/>
    </location>
</feature>
<keyword evidence="1" id="KW-1133">Transmembrane helix</keyword>
<dbReference type="RefSeq" id="XP_036626215.1">
    <property type="nucleotide sequence ID" value="XM_036771594.1"/>
</dbReference>
<gene>
    <name evidence="3" type="ORF">PC9H_001948</name>
</gene>
<sequence length="326" mass="35632">MTSRGPTLIGLGLSLSLYGVLIAQMTLYWRTYALTSDKKDKIWIRYLMLYLFGLETVMVVYDIEATASCLFSPIPALNIPEDSTNPLLSTNAILTVLLSTPVQMFLSWRIFALSRGKLIAASIIALAGTSLVSGMITASITPRGVLLAEFQFSSDPSNIPMVVWLLSSALADILITVGLVAYLHPRKTGFASTDLLVVRIIRLAIQSGMATTACAVAEGILVLEQKRFQLAFYLIPEFILSKLYVNSLFATLNAREKWNGLLRDDRPTSFLQFNNNSNHNGSEQTSHTGYCSSETLEAGMSSVAGIREEVRNPASGVALNPVVQRL</sequence>
<feature type="transmembrane region" description="Helical" evidence="1">
    <location>
        <begin position="87"/>
        <end position="106"/>
    </location>
</feature>
<feature type="transmembrane region" description="Helical" evidence="1">
    <location>
        <begin position="6"/>
        <end position="30"/>
    </location>
</feature>
<comment type="caution">
    <text evidence="3">The sequence shown here is derived from an EMBL/GenBank/DDBJ whole genome shotgun (WGS) entry which is preliminary data.</text>
</comment>
<protein>
    <recommendedName>
        <fullName evidence="2">DUF6534 domain-containing protein</fullName>
    </recommendedName>
</protein>
<dbReference type="GeneID" id="59371789"/>
<organism evidence="3 4">
    <name type="scientific">Pleurotus ostreatus</name>
    <name type="common">Oyster mushroom</name>
    <name type="synonym">White-rot fungus</name>
    <dbReference type="NCBI Taxonomy" id="5322"/>
    <lineage>
        <taxon>Eukaryota</taxon>
        <taxon>Fungi</taxon>
        <taxon>Dikarya</taxon>
        <taxon>Basidiomycota</taxon>
        <taxon>Agaricomycotina</taxon>
        <taxon>Agaricomycetes</taxon>
        <taxon>Agaricomycetidae</taxon>
        <taxon>Agaricales</taxon>
        <taxon>Pleurotineae</taxon>
        <taxon>Pleurotaceae</taxon>
        <taxon>Pleurotus</taxon>
    </lineage>
</organism>
<dbReference type="InterPro" id="IPR045339">
    <property type="entry name" value="DUF6534"/>
</dbReference>
<dbReference type="VEuPathDB" id="FungiDB:PC9H_001948"/>
<name>A0A8H7DQ00_PLEOS</name>
<evidence type="ECO:0000313" key="3">
    <source>
        <dbReference type="EMBL" id="KAF7419361.1"/>
    </source>
</evidence>
<dbReference type="OrthoDB" id="2953893at2759"/>
<evidence type="ECO:0000313" key="4">
    <source>
        <dbReference type="Proteomes" id="UP000623687"/>
    </source>
</evidence>
<evidence type="ECO:0000256" key="1">
    <source>
        <dbReference type="SAM" id="Phobius"/>
    </source>
</evidence>
<dbReference type="PANTHER" id="PTHR40465">
    <property type="entry name" value="CHROMOSOME 1, WHOLE GENOME SHOTGUN SEQUENCE"/>
    <property type="match status" value="1"/>
</dbReference>
<reference evidence="3" key="1">
    <citation type="submission" date="2019-07" db="EMBL/GenBank/DDBJ databases">
        <authorList>
            <person name="Palmer J.M."/>
        </authorList>
    </citation>
    <scope>NUCLEOTIDE SEQUENCE</scope>
    <source>
        <strain evidence="3">PC9</strain>
    </source>
</reference>
<evidence type="ECO:0000259" key="2">
    <source>
        <dbReference type="Pfam" id="PF20152"/>
    </source>
</evidence>
<dbReference type="AlphaFoldDB" id="A0A8H7DQ00"/>
<dbReference type="PANTHER" id="PTHR40465:SF1">
    <property type="entry name" value="DUF6534 DOMAIN-CONTAINING PROTEIN"/>
    <property type="match status" value="1"/>
</dbReference>